<name>A0A5K3FU81_MESCO</name>
<evidence type="ECO:0000259" key="3">
    <source>
        <dbReference type="Pfam" id="PF07910"/>
    </source>
</evidence>
<dbReference type="PANTHER" id="PTHR48153">
    <property type="entry name" value="UFM1-SPECIFIC PROTEASE 2"/>
    <property type="match status" value="1"/>
</dbReference>
<keyword evidence="2" id="KW-0378">Hydrolase</keyword>
<evidence type="ECO:0000313" key="4">
    <source>
        <dbReference type="WBParaSite" id="MCU_011359-RA"/>
    </source>
</evidence>
<feature type="domain" description="UFSP1/2/DUB catalytic" evidence="3">
    <location>
        <begin position="20"/>
        <end position="107"/>
    </location>
</feature>
<comment type="similarity">
    <text evidence="1">Belongs to the peptidase C78 family.</text>
</comment>
<dbReference type="Pfam" id="PF07910">
    <property type="entry name" value="Peptidase_C78"/>
    <property type="match status" value="1"/>
</dbReference>
<dbReference type="PANTHER" id="PTHR48153:SF3">
    <property type="entry name" value="INACTIVE UFM1-SPECIFIC PROTEASE 1"/>
    <property type="match status" value="1"/>
</dbReference>
<organism evidence="4">
    <name type="scientific">Mesocestoides corti</name>
    <name type="common">Flatworm</name>
    <dbReference type="NCBI Taxonomy" id="53468"/>
    <lineage>
        <taxon>Eukaryota</taxon>
        <taxon>Metazoa</taxon>
        <taxon>Spiralia</taxon>
        <taxon>Lophotrochozoa</taxon>
        <taxon>Platyhelminthes</taxon>
        <taxon>Cestoda</taxon>
        <taxon>Eucestoda</taxon>
        <taxon>Cyclophyllidea</taxon>
        <taxon>Mesocestoididae</taxon>
        <taxon>Mesocestoides</taxon>
    </lineage>
</organism>
<sequence length="108" mass="12492">MLQIKSADCLHGVDQDKEAVYTFKGITEYWHYGNQKIDDRGWGCGYRTLQTLISWFKLNLSHQLTFPDIYDIQSILISTGDKPQSFYKSHEWIGSFEVGLVIQTITNV</sequence>
<dbReference type="GO" id="GO:0071567">
    <property type="term" value="F:deUFMylase activity"/>
    <property type="evidence" value="ECO:0007669"/>
    <property type="project" value="UniProtKB-ARBA"/>
</dbReference>
<protein>
    <recommendedName>
        <fullName evidence="3">UFSP1/2/DUB catalytic domain-containing protein</fullName>
    </recommendedName>
</protein>
<reference evidence="4" key="1">
    <citation type="submission" date="2019-11" db="UniProtKB">
        <authorList>
            <consortium name="WormBaseParasite"/>
        </authorList>
    </citation>
    <scope>IDENTIFICATION</scope>
</reference>
<dbReference type="Gene3D" id="3.90.70.130">
    <property type="match status" value="1"/>
</dbReference>
<dbReference type="AlphaFoldDB" id="A0A5K3FU81"/>
<proteinExistence type="inferred from homology"/>
<evidence type="ECO:0000256" key="2">
    <source>
        <dbReference type="ARBA" id="ARBA00022801"/>
    </source>
</evidence>
<accession>A0A5K3FU81</accession>
<evidence type="ECO:0000256" key="1">
    <source>
        <dbReference type="ARBA" id="ARBA00008552"/>
    </source>
</evidence>
<dbReference type="WBParaSite" id="MCU_011359-RA">
    <property type="protein sequence ID" value="MCU_011359-RA"/>
    <property type="gene ID" value="MCU_011359"/>
</dbReference>
<dbReference type="InterPro" id="IPR012462">
    <property type="entry name" value="UFSP1/2_DUB_cat"/>
</dbReference>